<feature type="coiled-coil region" evidence="4">
    <location>
        <begin position="308"/>
        <end position="339"/>
    </location>
</feature>
<protein>
    <submittedName>
        <fullName evidence="5">Putative triacylglycerol lipase</fullName>
        <ecNumber evidence="5">3.1.1.3</ecNumber>
    </submittedName>
</protein>
<dbReference type="EC" id="3.1.1.3" evidence="5"/>
<keyword evidence="3" id="KW-0442">Lipid degradation</keyword>
<comment type="caution">
    <text evidence="5">The sequence shown here is derived from an EMBL/GenBank/DDBJ whole genome shotgun (WGS) entry which is preliminary data.</text>
</comment>
<keyword evidence="6" id="KW-1185">Reference proteome</keyword>
<evidence type="ECO:0000256" key="3">
    <source>
        <dbReference type="ARBA" id="ARBA00022963"/>
    </source>
</evidence>
<dbReference type="Pfam" id="PF00657">
    <property type="entry name" value="Lipase_GDSL"/>
    <property type="match status" value="1"/>
</dbReference>
<dbReference type="PANTHER" id="PTHR45648">
    <property type="entry name" value="GDSL LIPASE/ACYLHYDROLASE FAMILY PROTEIN (AFU_ORTHOLOGUE AFUA_4G14700)"/>
    <property type="match status" value="1"/>
</dbReference>
<proteinExistence type="inferred from homology"/>
<dbReference type="GO" id="GO:0004806">
    <property type="term" value="F:triacylglycerol lipase activity"/>
    <property type="evidence" value="ECO:0007669"/>
    <property type="project" value="UniProtKB-EC"/>
</dbReference>
<accession>A0A2P6SC54</accession>
<keyword evidence="3" id="KW-0443">Lipid metabolism</keyword>
<evidence type="ECO:0000313" key="6">
    <source>
        <dbReference type="Proteomes" id="UP000238479"/>
    </source>
</evidence>
<dbReference type="PANTHER" id="PTHR45648:SF7">
    <property type="entry name" value="OS12G0126100 PROTEIN"/>
    <property type="match status" value="1"/>
</dbReference>
<dbReference type="EMBL" id="PDCK01000039">
    <property type="protein sequence ID" value="PRQ56260.1"/>
    <property type="molecule type" value="Genomic_DNA"/>
</dbReference>
<dbReference type="AlphaFoldDB" id="A0A2P6SC54"/>
<reference evidence="5 6" key="1">
    <citation type="journal article" date="2018" name="Nat. Genet.">
        <title>The Rosa genome provides new insights in the design of modern roses.</title>
        <authorList>
            <person name="Bendahmane M."/>
        </authorList>
    </citation>
    <scope>NUCLEOTIDE SEQUENCE [LARGE SCALE GENOMIC DNA]</scope>
    <source>
        <strain evidence="6">cv. Old Blush</strain>
    </source>
</reference>
<dbReference type="InterPro" id="IPR001087">
    <property type="entry name" value="GDSL"/>
</dbReference>
<evidence type="ECO:0000313" key="5">
    <source>
        <dbReference type="EMBL" id="PRQ56260.1"/>
    </source>
</evidence>
<evidence type="ECO:0000256" key="1">
    <source>
        <dbReference type="ARBA" id="ARBA00008668"/>
    </source>
</evidence>
<dbReference type="OMA" id="SHVWWDL"/>
<dbReference type="InterPro" id="IPR051058">
    <property type="entry name" value="GDSL_Est/Lipase"/>
</dbReference>
<dbReference type="STRING" id="74649.A0A2P6SC54"/>
<keyword evidence="4" id="KW-0175">Coiled coil</keyword>
<keyword evidence="2 5" id="KW-0378">Hydrolase</keyword>
<organism evidence="5 6">
    <name type="scientific">Rosa chinensis</name>
    <name type="common">China rose</name>
    <dbReference type="NCBI Taxonomy" id="74649"/>
    <lineage>
        <taxon>Eukaryota</taxon>
        <taxon>Viridiplantae</taxon>
        <taxon>Streptophyta</taxon>
        <taxon>Embryophyta</taxon>
        <taxon>Tracheophyta</taxon>
        <taxon>Spermatophyta</taxon>
        <taxon>Magnoliopsida</taxon>
        <taxon>eudicotyledons</taxon>
        <taxon>Gunneridae</taxon>
        <taxon>Pentapetalae</taxon>
        <taxon>rosids</taxon>
        <taxon>fabids</taxon>
        <taxon>Rosales</taxon>
        <taxon>Rosaceae</taxon>
        <taxon>Rosoideae</taxon>
        <taxon>Rosoideae incertae sedis</taxon>
        <taxon>Rosa</taxon>
    </lineage>
</organism>
<comment type="similarity">
    <text evidence="1">Belongs to the 'GDSL' lipolytic enzyme family.</text>
</comment>
<gene>
    <name evidence="5" type="ORF">RchiOBHm_Chr1g0333821</name>
</gene>
<dbReference type="Gene3D" id="3.40.50.1110">
    <property type="entry name" value="SGNH hydrolase"/>
    <property type="match status" value="1"/>
</dbReference>
<dbReference type="Gramene" id="PRQ56260">
    <property type="protein sequence ID" value="PRQ56260"/>
    <property type="gene ID" value="RchiOBHm_Chr1g0333821"/>
</dbReference>
<dbReference type="InterPro" id="IPR036514">
    <property type="entry name" value="SGNH_hydro_sf"/>
</dbReference>
<evidence type="ECO:0000256" key="2">
    <source>
        <dbReference type="ARBA" id="ARBA00022801"/>
    </source>
</evidence>
<name>A0A2P6SC54_ROSCH</name>
<dbReference type="GO" id="GO:0016042">
    <property type="term" value="P:lipid catabolic process"/>
    <property type="evidence" value="ECO:0007669"/>
    <property type="project" value="UniProtKB-KW"/>
</dbReference>
<evidence type="ECO:0000256" key="4">
    <source>
        <dbReference type="SAM" id="Coils"/>
    </source>
</evidence>
<dbReference type="Proteomes" id="UP000238479">
    <property type="component" value="Chromosome 1"/>
</dbReference>
<sequence>MNHQSYLLRLSPNRYTQTPCTETQMLNATLVSSSEMRATQQNQSKMTTMKETLSSKTTGLLLVHHLALLVMGFMVLAQGKLKQASSVQNCRNDSAAFYILGDSSVDCGDNTLFYPLIHSYLSLYSCNGSDGSTLIPHLLAEKMGMPNILPFYSQNGSINGIQRGLNFGSAHATILNHGSQSYQSVNQQLRQVFDSMQLLQLQLSEDRALSFIKSSIFYLSFGKDDFIELFLRNASGTAKQNNTDQEFSHILADQMVHVIRNLYDMNVRRIICMGILPLGCTPRVLLNQYNSTAHPNEDDDDDVPRGCVEEINAQVLEYNRELNEQISELHAELPDAQLLFCDVYQGLATIINNPEQYGFEDVKNACCGLGMYGAEIGCLSKDMACDKEASHVWWDLYNPTKAVNSLLADSAWSSYPLRICRPMSIQEFFSASV</sequence>